<keyword evidence="1" id="KW-0808">Transferase</keyword>
<dbReference type="AlphaFoldDB" id="T0Z8F3"/>
<evidence type="ECO:0000313" key="1">
    <source>
        <dbReference type="EMBL" id="EQD40367.1"/>
    </source>
</evidence>
<dbReference type="SUPFAM" id="SSF55781">
    <property type="entry name" value="GAF domain-like"/>
    <property type="match status" value="1"/>
</dbReference>
<organism evidence="1">
    <name type="scientific">mine drainage metagenome</name>
    <dbReference type="NCBI Taxonomy" id="410659"/>
    <lineage>
        <taxon>unclassified sequences</taxon>
        <taxon>metagenomes</taxon>
        <taxon>ecological metagenomes</taxon>
    </lineage>
</organism>
<protein>
    <submittedName>
        <fullName evidence="1">Sensor signal transduction histidine kinase</fullName>
    </submittedName>
</protein>
<feature type="non-terminal residue" evidence="1">
    <location>
        <position position="119"/>
    </location>
</feature>
<name>T0Z8F3_9ZZZZ</name>
<reference evidence="1" key="2">
    <citation type="journal article" date="2014" name="ISME J.">
        <title>Microbial stratification in low pH oxic and suboxic macroscopic growths along an acid mine drainage.</title>
        <authorList>
            <person name="Mendez-Garcia C."/>
            <person name="Mesa V."/>
            <person name="Sprenger R.R."/>
            <person name="Richter M."/>
            <person name="Diez M.S."/>
            <person name="Solano J."/>
            <person name="Bargiela R."/>
            <person name="Golyshina O.V."/>
            <person name="Manteca A."/>
            <person name="Ramos J.L."/>
            <person name="Gallego J.R."/>
            <person name="Llorente I."/>
            <person name="Martins Dos Santos V.A."/>
            <person name="Jensen O.N."/>
            <person name="Pelaez A.I."/>
            <person name="Sanchez J."/>
            <person name="Ferrer M."/>
        </authorList>
    </citation>
    <scope>NUCLEOTIDE SEQUENCE</scope>
</reference>
<dbReference type="InterPro" id="IPR029016">
    <property type="entry name" value="GAF-like_dom_sf"/>
</dbReference>
<keyword evidence="1" id="KW-0418">Kinase</keyword>
<proteinExistence type="predicted"/>
<accession>T0Z8F3</accession>
<gene>
    <name evidence="1" type="ORF">B1A_16466</name>
</gene>
<reference evidence="1" key="1">
    <citation type="submission" date="2013-08" db="EMBL/GenBank/DDBJ databases">
        <authorList>
            <person name="Mendez C."/>
            <person name="Richter M."/>
            <person name="Ferrer M."/>
            <person name="Sanchez J."/>
        </authorList>
    </citation>
    <scope>NUCLEOTIDE SEQUENCE</scope>
</reference>
<dbReference type="GO" id="GO:0016301">
    <property type="term" value="F:kinase activity"/>
    <property type="evidence" value="ECO:0007669"/>
    <property type="project" value="UniProtKB-KW"/>
</dbReference>
<sequence length="119" mass="13354">MRNNPRLWLVVPLICQNELIGFVVIGPPLAAVRLSWEELDLLRAAGRQVASVLAFEQAAERLAEAHQFEALNRLSAVLMHDLRHLIAQQALVVQNAGRHRGNPEFFDDAILTIDNSVKR</sequence>
<comment type="caution">
    <text evidence="1">The sequence shown here is derived from an EMBL/GenBank/DDBJ whole genome shotgun (WGS) entry which is preliminary data.</text>
</comment>
<dbReference type="Gene3D" id="3.30.450.40">
    <property type="match status" value="1"/>
</dbReference>
<dbReference type="EMBL" id="AUZX01012109">
    <property type="protein sequence ID" value="EQD40367.1"/>
    <property type="molecule type" value="Genomic_DNA"/>
</dbReference>